<organism evidence="3">
    <name type="scientific">mine drainage metagenome</name>
    <dbReference type="NCBI Taxonomy" id="410659"/>
    <lineage>
        <taxon>unclassified sequences</taxon>
        <taxon>metagenomes</taxon>
        <taxon>ecological metagenomes</taxon>
    </lineage>
</organism>
<dbReference type="PANTHER" id="PTHR36540:SF1">
    <property type="entry name" value="PYRIMIDINE_PURINE NUCLEOSIDE PHOSPHORYLASE"/>
    <property type="match status" value="1"/>
</dbReference>
<dbReference type="InterPro" id="IPR011051">
    <property type="entry name" value="RmlC_Cupin_sf"/>
</dbReference>
<dbReference type="AlphaFoldDB" id="A0A1J5R6D6"/>
<evidence type="ECO:0000313" key="3">
    <source>
        <dbReference type="EMBL" id="OIQ91542.1"/>
    </source>
</evidence>
<dbReference type="PANTHER" id="PTHR36540">
    <property type="entry name" value="PYRIMIDINE/PURINE NUCLEOSIDE PHOSPHORYLASE"/>
    <property type="match status" value="1"/>
</dbReference>
<keyword evidence="2" id="KW-0808">Transferase</keyword>
<dbReference type="EMBL" id="MLJW01000256">
    <property type="protein sequence ID" value="OIQ91542.1"/>
    <property type="molecule type" value="Genomic_DNA"/>
</dbReference>
<dbReference type="GO" id="GO:0004731">
    <property type="term" value="F:purine-nucleoside phosphorylase activity"/>
    <property type="evidence" value="ECO:0007669"/>
    <property type="project" value="TreeGrafter"/>
</dbReference>
<dbReference type="InterPro" id="IPR014710">
    <property type="entry name" value="RmlC-like_jellyroll"/>
</dbReference>
<name>A0A1J5R6D6_9ZZZZ</name>
<dbReference type="GO" id="GO:0005829">
    <property type="term" value="C:cytosol"/>
    <property type="evidence" value="ECO:0007669"/>
    <property type="project" value="TreeGrafter"/>
</dbReference>
<dbReference type="InterPro" id="IPR009664">
    <property type="entry name" value="Ppnp"/>
</dbReference>
<keyword evidence="1" id="KW-0328">Glycosyltransferase</keyword>
<dbReference type="Pfam" id="PF06865">
    <property type="entry name" value="Ppnp"/>
    <property type="match status" value="1"/>
</dbReference>
<dbReference type="SUPFAM" id="SSF51182">
    <property type="entry name" value="RmlC-like cupins"/>
    <property type="match status" value="1"/>
</dbReference>
<dbReference type="Gene3D" id="2.60.120.10">
    <property type="entry name" value="Jelly Rolls"/>
    <property type="match status" value="1"/>
</dbReference>
<evidence type="ECO:0000256" key="2">
    <source>
        <dbReference type="ARBA" id="ARBA00022679"/>
    </source>
</evidence>
<gene>
    <name evidence="3" type="ORF">GALL_265530</name>
</gene>
<dbReference type="GO" id="GO:0016154">
    <property type="term" value="F:pyrimidine-nucleoside phosphorylase activity"/>
    <property type="evidence" value="ECO:0007669"/>
    <property type="project" value="TreeGrafter"/>
</dbReference>
<evidence type="ECO:0000256" key="1">
    <source>
        <dbReference type="ARBA" id="ARBA00022676"/>
    </source>
</evidence>
<protein>
    <submittedName>
        <fullName evidence="3">Uncharacterized protein</fullName>
    </submittedName>
</protein>
<sequence>MDHADIAARVTPRANVYFGGRCVSHSLQLDDGQRVSVGVILPGEVLTFRTAAPERMQGVGGACAWRLQGAAEWQRSGEGDGFDVPGDSAFEIRVEGEPYHYICRYIAP</sequence>
<dbReference type="CDD" id="cd20296">
    <property type="entry name" value="cupin_PpnP-like"/>
    <property type="match status" value="1"/>
</dbReference>
<reference evidence="3" key="1">
    <citation type="submission" date="2016-10" db="EMBL/GenBank/DDBJ databases">
        <title>Sequence of Gallionella enrichment culture.</title>
        <authorList>
            <person name="Poehlein A."/>
            <person name="Muehling M."/>
            <person name="Daniel R."/>
        </authorList>
    </citation>
    <scope>NUCLEOTIDE SEQUENCE</scope>
</reference>
<dbReference type="HAMAP" id="MF_01537">
    <property type="entry name" value="Nucleos_phosphorylase_PpnP"/>
    <property type="match status" value="1"/>
</dbReference>
<accession>A0A1J5R6D6</accession>
<proteinExistence type="inferred from homology"/>
<comment type="caution">
    <text evidence="3">The sequence shown here is derived from an EMBL/GenBank/DDBJ whole genome shotgun (WGS) entry which is preliminary data.</text>
</comment>